<keyword evidence="3" id="KW-1185">Reference proteome</keyword>
<protein>
    <submittedName>
        <fullName evidence="2">GNAT family N-acetyltransferase</fullName>
        <ecNumber evidence="2">2.3.-.-</ecNumber>
    </submittedName>
</protein>
<dbReference type="PROSITE" id="PS51186">
    <property type="entry name" value="GNAT"/>
    <property type="match status" value="1"/>
</dbReference>
<keyword evidence="2" id="KW-0012">Acyltransferase</keyword>
<evidence type="ECO:0000313" key="2">
    <source>
        <dbReference type="EMBL" id="MFD1428937.1"/>
    </source>
</evidence>
<organism evidence="2 3">
    <name type="scientific">Lacticaseibacillus mingshuiensis</name>
    <dbReference type="NCBI Taxonomy" id="2799574"/>
    <lineage>
        <taxon>Bacteria</taxon>
        <taxon>Bacillati</taxon>
        <taxon>Bacillota</taxon>
        <taxon>Bacilli</taxon>
        <taxon>Lactobacillales</taxon>
        <taxon>Lactobacillaceae</taxon>
        <taxon>Lacticaseibacillus</taxon>
    </lineage>
</organism>
<keyword evidence="2" id="KW-0808">Transferase</keyword>
<accession>A0ABW4CDR8</accession>
<reference evidence="3" key="1">
    <citation type="journal article" date="2019" name="Int. J. Syst. Evol. Microbiol.">
        <title>The Global Catalogue of Microorganisms (GCM) 10K type strain sequencing project: providing services to taxonomists for standard genome sequencing and annotation.</title>
        <authorList>
            <consortium name="The Broad Institute Genomics Platform"/>
            <consortium name="The Broad Institute Genome Sequencing Center for Infectious Disease"/>
            <person name="Wu L."/>
            <person name="Ma J."/>
        </authorList>
    </citation>
    <scope>NUCLEOTIDE SEQUENCE [LARGE SCALE GENOMIC DNA]</scope>
    <source>
        <strain evidence="3">CCM 8980</strain>
    </source>
</reference>
<dbReference type="InterPro" id="IPR051531">
    <property type="entry name" value="N-acetyltransferase"/>
</dbReference>
<comment type="caution">
    <text evidence="2">The sequence shown here is derived from an EMBL/GenBank/DDBJ whole genome shotgun (WGS) entry which is preliminary data.</text>
</comment>
<dbReference type="Proteomes" id="UP001597196">
    <property type="component" value="Unassembled WGS sequence"/>
</dbReference>
<feature type="domain" description="N-acetyltransferase" evidence="1">
    <location>
        <begin position="8"/>
        <end position="163"/>
    </location>
</feature>
<dbReference type="Gene3D" id="3.40.630.30">
    <property type="match status" value="1"/>
</dbReference>
<dbReference type="SUPFAM" id="SSF55729">
    <property type="entry name" value="Acyl-CoA N-acyltransferases (Nat)"/>
    <property type="match status" value="1"/>
</dbReference>
<name>A0ABW4CDR8_9LACO</name>
<evidence type="ECO:0000313" key="3">
    <source>
        <dbReference type="Proteomes" id="UP001597196"/>
    </source>
</evidence>
<evidence type="ECO:0000259" key="1">
    <source>
        <dbReference type="PROSITE" id="PS51186"/>
    </source>
</evidence>
<dbReference type="InterPro" id="IPR000182">
    <property type="entry name" value="GNAT_dom"/>
</dbReference>
<dbReference type="GO" id="GO:0016746">
    <property type="term" value="F:acyltransferase activity"/>
    <property type="evidence" value="ECO:0007669"/>
    <property type="project" value="UniProtKB-KW"/>
</dbReference>
<dbReference type="EC" id="2.3.-.-" evidence="2"/>
<dbReference type="Pfam" id="PF13302">
    <property type="entry name" value="Acetyltransf_3"/>
    <property type="match status" value="1"/>
</dbReference>
<dbReference type="RefSeq" id="WP_203626046.1">
    <property type="nucleotide sequence ID" value="NZ_BOLQ01000001.1"/>
</dbReference>
<sequence>MQFETDRLIMRLGQDSDFADYLALVSDPASMAWGALGSQRPQTEKRARETFAQLYLTLPAVAVTRKTDGRMIGVLNMDQDPWLKTWEIGYTFASAYWHQGYATEAAWGELQYLFDQKQASYVYANVTAGNRPSENVLVRLGFTREGESRFGFLLHGRYRVQQRFGLTRAEYDAQVAAHFAPR</sequence>
<proteinExistence type="predicted"/>
<gene>
    <name evidence="2" type="ORF">ACFQ4P_01575</name>
</gene>
<dbReference type="InterPro" id="IPR016181">
    <property type="entry name" value="Acyl_CoA_acyltransferase"/>
</dbReference>
<dbReference type="PANTHER" id="PTHR43792">
    <property type="entry name" value="GNAT FAMILY, PUTATIVE (AFU_ORTHOLOGUE AFUA_3G00765)-RELATED-RELATED"/>
    <property type="match status" value="1"/>
</dbReference>
<dbReference type="PANTHER" id="PTHR43792:SF1">
    <property type="entry name" value="N-ACETYLTRANSFERASE DOMAIN-CONTAINING PROTEIN"/>
    <property type="match status" value="1"/>
</dbReference>
<dbReference type="EMBL" id="JBHTOC010000001">
    <property type="protein sequence ID" value="MFD1428937.1"/>
    <property type="molecule type" value="Genomic_DNA"/>
</dbReference>